<sequence length="293" mass="32777">MSISRISKNTLLIALTAGMITSCVSKKKYTQLQSEYDTTKVTLTKTKVEKEEIEAKYAAIEQRVDDYNNKINALKDTNTDLQASNDSKFEITTNGTVMSENTKKKLRAALANVDPSELAQAQTLEDSMNLAVSHKLIRSLDRDVYGDNASKDINIDIDDTVVQISISDKMLFRSGSYRVSKEADDLLRRIAAVVNSEPAVEVMVEGHTDSRTIKKGSYLKDNWDLSVQRATAIVRELQNKHNVDPAKLIASGRSSYVPLVENNSKENMSRNRRTRILILPNLDKFLALMASNE</sequence>
<dbReference type="SUPFAM" id="SSF103088">
    <property type="entry name" value="OmpA-like"/>
    <property type="match status" value="1"/>
</dbReference>
<dbReference type="PANTHER" id="PTHR30329:SF21">
    <property type="entry name" value="LIPOPROTEIN YIAD-RELATED"/>
    <property type="match status" value="1"/>
</dbReference>
<dbReference type="CDD" id="cd07185">
    <property type="entry name" value="OmpA_C-like"/>
    <property type="match status" value="1"/>
</dbReference>
<dbReference type="PANTHER" id="PTHR30329">
    <property type="entry name" value="STATOR ELEMENT OF FLAGELLAR MOTOR COMPLEX"/>
    <property type="match status" value="1"/>
</dbReference>
<evidence type="ECO:0000256" key="1">
    <source>
        <dbReference type="PROSITE-ProRule" id="PRU00473"/>
    </source>
</evidence>
<dbReference type="AlphaFoldDB" id="A0A0A2GTR6"/>
<dbReference type="KEGG" id="ddo:I597_0313"/>
<keyword evidence="1" id="KW-0472">Membrane</keyword>
<evidence type="ECO:0000313" key="5">
    <source>
        <dbReference type="Proteomes" id="UP000030140"/>
    </source>
</evidence>
<dbReference type="PROSITE" id="PS51123">
    <property type="entry name" value="OMPA_2"/>
    <property type="match status" value="1"/>
</dbReference>
<reference evidence="4 5" key="1">
    <citation type="submission" date="2014-10" db="EMBL/GenBank/DDBJ databases">
        <title>Draft genome sequence of the proteorhodopsin-containing marine bacterium Dokdonia donghaensis.</title>
        <authorList>
            <person name="Gomez-Consarnau L."/>
            <person name="Gonzalez J.M."/>
            <person name="Riedel T."/>
            <person name="Jaenicke S."/>
            <person name="Wagner-Doebler I."/>
            <person name="Fuhrman J.A."/>
        </authorList>
    </citation>
    <scope>NUCLEOTIDE SEQUENCE [LARGE SCALE GENOMIC DNA]</scope>
    <source>
        <strain evidence="4 5">DSW-1</strain>
    </source>
</reference>
<feature type="coiled-coil region" evidence="2">
    <location>
        <begin position="43"/>
        <end position="84"/>
    </location>
</feature>
<feature type="domain" description="OmpA-like" evidence="3">
    <location>
        <begin position="159"/>
        <end position="282"/>
    </location>
</feature>
<keyword evidence="5" id="KW-1185">Reference proteome</keyword>
<organism evidence="4 5">
    <name type="scientific">Dokdonia donghaensis DSW-1</name>
    <dbReference type="NCBI Taxonomy" id="1300343"/>
    <lineage>
        <taxon>Bacteria</taxon>
        <taxon>Pseudomonadati</taxon>
        <taxon>Bacteroidota</taxon>
        <taxon>Flavobacteriia</taxon>
        <taxon>Flavobacteriales</taxon>
        <taxon>Flavobacteriaceae</taxon>
        <taxon>Dokdonia</taxon>
    </lineage>
</organism>
<dbReference type="InterPro" id="IPR036737">
    <property type="entry name" value="OmpA-like_sf"/>
</dbReference>
<evidence type="ECO:0000256" key="2">
    <source>
        <dbReference type="SAM" id="Coils"/>
    </source>
</evidence>
<dbReference type="OrthoDB" id="9815217at2"/>
<dbReference type="PATRIC" id="fig|1300343.5.peg.315"/>
<evidence type="ECO:0000259" key="3">
    <source>
        <dbReference type="PROSITE" id="PS51123"/>
    </source>
</evidence>
<accession>A0A0A2GTR6</accession>
<comment type="caution">
    <text evidence="4">The sequence shown here is derived from an EMBL/GenBank/DDBJ whole genome shotgun (WGS) entry which is preliminary data.</text>
</comment>
<evidence type="ECO:0000313" key="4">
    <source>
        <dbReference type="EMBL" id="KGO06657.1"/>
    </source>
</evidence>
<dbReference type="InterPro" id="IPR006665">
    <property type="entry name" value="OmpA-like"/>
</dbReference>
<dbReference type="RefSeq" id="WP_035325794.1">
    <property type="nucleotide sequence ID" value="NZ_CP015125.1"/>
</dbReference>
<dbReference type="InterPro" id="IPR050330">
    <property type="entry name" value="Bact_OuterMem_StrucFunc"/>
</dbReference>
<dbReference type="GO" id="GO:0016020">
    <property type="term" value="C:membrane"/>
    <property type="evidence" value="ECO:0007669"/>
    <property type="project" value="UniProtKB-UniRule"/>
</dbReference>
<dbReference type="PROSITE" id="PS51257">
    <property type="entry name" value="PROKAR_LIPOPROTEIN"/>
    <property type="match status" value="1"/>
</dbReference>
<proteinExistence type="predicted"/>
<dbReference type="Proteomes" id="UP000030140">
    <property type="component" value="Unassembled WGS sequence"/>
</dbReference>
<dbReference type="EMBL" id="JSAQ01000001">
    <property type="protein sequence ID" value="KGO06657.1"/>
    <property type="molecule type" value="Genomic_DNA"/>
</dbReference>
<dbReference type="Pfam" id="PF00691">
    <property type="entry name" value="OmpA"/>
    <property type="match status" value="1"/>
</dbReference>
<keyword evidence="2" id="KW-0175">Coiled coil</keyword>
<dbReference type="Gene3D" id="3.30.1330.60">
    <property type="entry name" value="OmpA-like domain"/>
    <property type="match status" value="1"/>
</dbReference>
<name>A0A0A2GTR6_9FLAO</name>
<gene>
    <name evidence="4" type="ORF">NV36_07235</name>
</gene>
<protein>
    <submittedName>
        <fullName evidence="4">Cell envelope biogenesis protein OmpA</fullName>
    </submittedName>
</protein>